<feature type="non-terminal residue" evidence="1">
    <location>
        <position position="1"/>
    </location>
</feature>
<name>A0A091H203_BUCRH</name>
<gene>
    <name evidence="1" type="ORF">N320_04054</name>
</gene>
<dbReference type="Proteomes" id="UP000054064">
    <property type="component" value="Unassembled WGS sequence"/>
</dbReference>
<keyword evidence="2" id="KW-1185">Reference proteome</keyword>
<protein>
    <submittedName>
        <fullName evidence="1">Uncharacterized protein</fullName>
    </submittedName>
</protein>
<reference evidence="1 2" key="1">
    <citation type="submission" date="2014-04" db="EMBL/GenBank/DDBJ databases">
        <title>Genome evolution of avian class.</title>
        <authorList>
            <person name="Zhang G."/>
            <person name="Li C."/>
        </authorList>
    </citation>
    <scope>NUCLEOTIDE SEQUENCE [LARGE SCALE GENOMIC DNA]</scope>
    <source>
        <strain evidence="1">BGI_N320</strain>
    </source>
</reference>
<accession>A0A091H203</accession>
<evidence type="ECO:0000313" key="2">
    <source>
        <dbReference type="Proteomes" id="UP000054064"/>
    </source>
</evidence>
<sequence>QEAQPCVWVSHTPLHQLQVGEVLLRVGVKEALGVISGVREDLVQFWAKVAPLVGHLDGQAVAVHGVDDAAGGDLGLEQADAVLLDDELLLHGLEEGDLITCVGILVARDSPFGGEHLVVQLRPDHPLSHCLIHREPRVAHRVDDEARGSLSFQENQRSARAEQLLLHGFVDAHLLIGGFDQQAGDAALALQVPLD</sequence>
<feature type="non-terminal residue" evidence="1">
    <location>
        <position position="195"/>
    </location>
</feature>
<dbReference type="EMBL" id="KL518516">
    <property type="protein sequence ID" value="KFO88842.1"/>
    <property type="molecule type" value="Genomic_DNA"/>
</dbReference>
<organism evidence="1 2">
    <name type="scientific">Buceros rhinoceros silvestris</name>
    <dbReference type="NCBI Taxonomy" id="175836"/>
    <lineage>
        <taxon>Eukaryota</taxon>
        <taxon>Metazoa</taxon>
        <taxon>Chordata</taxon>
        <taxon>Craniata</taxon>
        <taxon>Vertebrata</taxon>
        <taxon>Euteleostomi</taxon>
        <taxon>Archelosauria</taxon>
        <taxon>Archosauria</taxon>
        <taxon>Dinosauria</taxon>
        <taxon>Saurischia</taxon>
        <taxon>Theropoda</taxon>
        <taxon>Coelurosauria</taxon>
        <taxon>Aves</taxon>
        <taxon>Neognathae</taxon>
        <taxon>Neoaves</taxon>
        <taxon>Telluraves</taxon>
        <taxon>Coraciimorphae</taxon>
        <taxon>Bucerotiformes</taxon>
        <taxon>Bucerotidae</taxon>
        <taxon>Buceros</taxon>
    </lineage>
</organism>
<evidence type="ECO:0000313" key="1">
    <source>
        <dbReference type="EMBL" id="KFO88842.1"/>
    </source>
</evidence>
<proteinExistence type="predicted"/>
<dbReference type="AlphaFoldDB" id="A0A091H203"/>